<dbReference type="PANTHER" id="PTHR12080">
    <property type="entry name" value="SIGNALING LYMPHOCYTIC ACTIVATION MOLECULE"/>
    <property type="match status" value="1"/>
</dbReference>
<evidence type="ECO:0000256" key="3">
    <source>
        <dbReference type="ARBA" id="ARBA00023136"/>
    </source>
</evidence>
<feature type="signal peptide" evidence="6">
    <location>
        <begin position="1"/>
        <end position="20"/>
    </location>
</feature>
<organism evidence="8 9">
    <name type="scientific">Pleurodeles waltl</name>
    <name type="common">Iberian ribbed newt</name>
    <dbReference type="NCBI Taxonomy" id="8319"/>
    <lineage>
        <taxon>Eukaryota</taxon>
        <taxon>Metazoa</taxon>
        <taxon>Chordata</taxon>
        <taxon>Craniata</taxon>
        <taxon>Vertebrata</taxon>
        <taxon>Euteleostomi</taxon>
        <taxon>Amphibia</taxon>
        <taxon>Batrachia</taxon>
        <taxon>Caudata</taxon>
        <taxon>Salamandroidea</taxon>
        <taxon>Salamandridae</taxon>
        <taxon>Pleurodelinae</taxon>
        <taxon>Pleurodeles</taxon>
    </lineage>
</organism>
<feature type="transmembrane region" description="Helical" evidence="5">
    <location>
        <begin position="480"/>
        <end position="506"/>
    </location>
</feature>
<feature type="domain" description="Ig-like" evidence="7">
    <location>
        <begin position="200"/>
        <end position="278"/>
    </location>
</feature>
<dbReference type="GO" id="GO:0016020">
    <property type="term" value="C:membrane"/>
    <property type="evidence" value="ECO:0007669"/>
    <property type="project" value="UniProtKB-SubCell"/>
</dbReference>
<evidence type="ECO:0000313" key="9">
    <source>
        <dbReference type="Proteomes" id="UP001066276"/>
    </source>
</evidence>
<feature type="domain" description="Ig-like" evidence="7">
    <location>
        <begin position="367"/>
        <end position="440"/>
    </location>
</feature>
<dbReference type="PROSITE" id="PS50835">
    <property type="entry name" value="IG_LIKE"/>
    <property type="match status" value="4"/>
</dbReference>
<evidence type="ECO:0000256" key="4">
    <source>
        <dbReference type="ARBA" id="ARBA00023180"/>
    </source>
</evidence>
<evidence type="ECO:0000256" key="5">
    <source>
        <dbReference type="SAM" id="Phobius"/>
    </source>
</evidence>
<dbReference type="SUPFAM" id="SSF48726">
    <property type="entry name" value="Immunoglobulin"/>
    <property type="match status" value="5"/>
</dbReference>
<reference evidence="8" key="1">
    <citation type="journal article" date="2022" name="bioRxiv">
        <title>Sequencing and chromosome-scale assembly of the giantPleurodeles waltlgenome.</title>
        <authorList>
            <person name="Brown T."/>
            <person name="Elewa A."/>
            <person name="Iarovenko S."/>
            <person name="Subramanian E."/>
            <person name="Araus A.J."/>
            <person name="Petzold A."/>
            <person name="Susuki M."/>
            <person name="Suzuki K.-i.T."/>
            <person name="Hayashi T."/>
            <person name="Toyoda A."/>
            <person name="Oliveira C."/>
            <person name="Osipova E."/>
            <person name="Leigh N.D."/>
            <person name="Simon A."/>
            <person name="Yun M.H."/>
        </authorList>
    </citation>
    <scope>NUCLEOTIDE SEQUENCE</scope>
    <source>
        <strain evidence="8">20211129_DDA</strain>
        <tissue evidence="8">Liver</tissue>
    </source>
</reference>
<dbReference type="AlphaFoldDB" id="A0AAV7NC36"/>
<dbReference type="InterPro" id="IPR036179">
    <property type="entry name" value="Ig-like_dom_sf"/>
</dbReference>
<evidence type="ECO:0000259" key="7">
    <source>
        <dbReference type="PROSITE" id="PS50835"/>
    </source>
</evidence>
<dbReference type="InterPro" id="IPR013783">
    <property type="entry name" value="Ig-like_fold"/>
</dbReference>
<keyword evidence="5" id="KW-1133">Transmembrane helix</keyword>
<protein>
    <recommendedName>
        <fullName evidence="7">Ig-like domain-containing protein</fullName>
    </recommendedName>
</protein>
<evidence type="ECO:0000256" key="2">
    <source>
        <dbReference type="ARBA" id="ARBA00022729"/>
    </source>
</evidence>
<keyword evidence="3 5" id="KW-0472">Membrane</keyword>
<keyword evidence="5" id="KW-0812">Transmembrane</keyword>
<dbReference type="InterPro" id="IPR003599">
    <property type="entry name" value="Ig_sub"/>
</dbReference>
<keyword evidence="4" id="KW-0325">Glycoprotein</keyword>
<accession>A0AAV7NC36</accession>
<gene>
    <name evidence="8" type="ORF">NDU88_000220</name>
</gene>
<evidence type="ECO:0000256" key="6">
    <source>
        <dbReference type="SAM" id="SignalP"/>
    </source>
</evidence>
<dbReference type="PANTHER" id="PTHR12080:SF130">
    <property type="entry name" value="FC RECEPTOR-LIKE PROTEIN 5 ISOFORM X1"/>
    <property type="match status" value="1"/>
</dbReference>
<keyword evidence="9" id="KW-1185">Reference proteome</keyword>
<dbReference type="Proteomes" id="UP001066276">
    <property type="component" value="Chromosome 8"/>
</dbReference>
<proteinExistence type="predicted"/>
<comment type="subcellular location">
    <subcellularLocation>
        <location evidence="1">Membrane</location>
    </subcellularLocation>
</comment>
<dbReference type="SMART" id="SM00409">
    <property type="entry name" value="IG"/>
    <property type="match status" value="3"/>
</dbReference>
<sequence length="512" mass="54661">MAALGLLLVLLAGFGLPAGGETCSMVYAAPGGTALLPLSYSLALCTGDCNITWRKNTTECVAKISSKSKVPGCRSRPNSQMFTNGSLELARITPNDTGNYTLTASSESSSYGKCFLLHVQEPVSIPEVNYTCQPNASVQLSCSVENGTDPSYSWSLDNTPPWTTSKETVSNYPSVLRNVTCSVKNGVSQERSNPIDITCPDPVSEPEVDFRCRSRGMVQLFCRVSNGTDPSFSWIVNGKEEDNRTSSVEIPIKNEFLEVTCTARNQISERSSKGMNITCMDPVSEPEVVATCAPNLTVRLSCHLANGTEPSYSWSVNGTQQNISASGGELTIDAAVLFNVTCTARNQINQRESQPVNVSCIDPVSEPKVVATCAPNGTVRLSCHLVNGTEPSYSWSVNGTQQNISASGGELTIDAAVLFNVTCTAANLISKRESQPVNVSCIETWTAITTVITLSPGTRPNENSTTGRGRGSCISRYQCILYSALGGVGLLILTALPLVIGCFCTMPRETSL</sequence>
<name>A0AAV7NC36_PLEWA</name>
<feature type="domain" description="Ig-like" evidence="7">
    <location>
        <begin position="122"/>
        <end position="198"/>
    </location>
</feature>
<evidence type="ECO:0000313" key="8">
    <source>
        <dbReference type="EMBL" id="KAJ1111948.1"/>
    </source>
</evidence>
<feature type="chain" id="PRO_5043428867" description="Ig-like domain-containing protein" evidence="6">
    <location>
        <begin position="21"/>
        <end position="512"/>
    </location>
</feature>
<comment type="caution">
    <text evidence="8">The sequence shown here is derived from an EMBL/GenBank/DDBJ whole genome shotgun (WGS) entry which is preliminary data.</text>
</comment>
<dbReference type="Gene3D" id="2.60.40.10">
    <property type="entry name" value="Immunoglobulins"/>
    <property type="match status" value="5"/>
</dbReference>
<evidence type="ECO:0000256" key="1">
    <source>
        <dbReference type="ARBA" id="ARBA00004370"/>
    </source>
</evidence>
<dbReference type="InterPro" id="IPR015631">
    <property type="entry name" value="CD2/SLAM_rcpt"/>
</dbReference>
<dbReference type="InterPro" id="IPR007110">
    <property type="entry name" value="Ig-like_dom"/>
</dbReference>
<keyword evidence="2 6" id="KW-0732">Signal</keyword>
<feature type="domain" description="Ig-like" evidence="7">
    <location>
        <begin position="297"/>
        <end position="359"/>
    </location>
</feature>
<dbReference type="EMBL" id="JANPWB010000012">
    <property type="protein sequence ID" value="KAJ1111948.1"/>
    <property type="molecule type" value="Genomic_DNA"/>
</dbReference>